<accession>A0A7J0E1H7</accession>
<dbReference type="EMBL" id="BJWL01000473">
    <property type="protein sequence ID" value="GFS46768.1"/>
    <property type="molecule type" value="Genomic_DNA"/>
</dbReference>
<evidence type="ECO:0000313" key="5">
    <source>
        <dbReference type="Proteomes" id="UP000585474"/>
    </source>
</evidence>
<dbReference type="InterPro" id="IPR036962">
    <property type="entry name" value="Glyco_hydro_3_N_sf"/>
</dbReference>
<proteinExistence type="inferred from homology"/>
<comment type="caution">
    <text evidence="4">The sequence shown here is derived from an EMBL/GenBank/DDBJ whole genome shotgun (WGS) entry which is preliminary data.</text>
</comment>
<evidence type="ECO:0000256" key="3">
    <source>
        <dbReference type="SAM" id="SignalP"/>
    </source>
</evidence>
<dbReference type="InterPro" id="IPR017853">
    <property type="entry name" value="GH"/>
</dbReference>
<dbReference type="GO" id="GO:0031222">
    <property type="term" value="P:arabinan catabolic process"/>
    <property type="evidence" value="ECO:0007669"/>
    <property type="project" value="TreeGrafter"/>
</dbReference>
<evidence type="ECO:0000256" key="1">
    <source>
        <dbReference type="ARBA" id="ARBA00005336"/>
    </source>
</evidence>
<sequence>MTFNTLVLLNLACLVTLLLTESTQPHFPCDPSNPQTKSYAFCETSIPIACRVEDLVTRLTVEEKAAQLVNSAPAIPRLDMPAYKWWSEALHGVSSHGKGVRHQLSSDHSHRV</sequence>
<evidence type="ECO:0000313" key="4">
    <source>
        <dbReference type="EMBL" id="GFS46768.1"/>
    </source>
</evidence>
<dbReference type="SUPFAM" id="SSF51445">
    <property type="entry name" value="(Trans)glycosidases"/>
    <property type="match status" value="1"/>
</dbReference>
<comment type="similarity">
    <text evidence="1">Belongs to the glycosyl hydrolase 3 family.</text>
</comment>
<dbReference type="InterPro" id="IPR044993">
    <property type="entry name" value="BXL"/>
</dbReference>
<name>A0A7J0E1H7_9ERIC</name>
<organism evidence="4 5">
    <name type="scientific">Actinidia rufa</name>
    <dbReference type="NCBI Taxonomy" id="165716"/>
    <lineage>
        <taxon>Eukaryota</taxon>
        <taxon>Viridiplantae</taxon>
        <taxon>Streptophyta</taxon>
        <taxon>Embryophyta</taxon>
        <taxon>Tracheophyta</taxon>
        <taxon>Spermatophyta</taxon>
        <taxon>Magnoliopsida</taxon>
        <taxon>eudicotyledons</taxon>
        <taxon>Gunneridae</taxon>
        <taxon>Pentapetalae</taxon>
        <taxon>asterids</taxon>
        <taxon>Ericales</taxon>
        <taxon>Actinidiaceae</taxon>
        <taxon>Actinidia</taxon>
    </lineage>
</organism>
<dbReference type="PANTHER" id="PTHR42721">
    <property type="entry name" value="SUGAR HYDROLASE-RELATED"/>
    <property type="match status" value="1"/>
</dbReference>
<dbReference type="AlphaFoldDB" id="A0A7J0E1H7"/>
<evidence type="ECO:0000256" key="2">
    <source>
        <dbReference type="ARBA" id="ARBA00022801"/>
    </source>
</evidence>
<keyword evidence="2" id="KW-0378">Hydrolase</keyword>
<reference evidence="5" key="1">
    <citation type="submission" date="2019-07" db="EMBL/GenBank/DDBJ databases">
        <title>De Novo Assembly of kiwifruit Actinidia rufa.</title>
        <authorList>
            <person name="Sugita-Konishi S."/>
            <person name="Sato K."/>
            <person name="Mori E."/>
            <person name="Abe Y."/>
            <person name="Kisaki G."/>
            <person name="Hamano K."/>
            <person name="Suezawa K."/>
            <person name="Otani M."/>
            <person name="Fukuda T."/>
            <person name="Manabe T."/>
            <person name="Gomi K."/>
            <person name="Tabuchi M."/>
            <person name="Akimitsu K."/>
            <person name="Kataoka I."/>
        </authorList>
    </citation>
    <scope>NUCLEOTIDE SEQUENCE [LARGE SCALE GENOMIC DNA]</scope>
    <source>
        <strain evidence="5">cv. Fuchu</strain>
    </source>
</reference>
<dbReference type="GO" id="GO:0009044">
    <property type="term" value="F:xylan 1,4-beta-xylosidase activity"/>
    <property type="evidence" value="ECO:0007669"/>
    <property type="project" value="InterPro"/>
</dbReference>
<feature type="chain" id="PRO_5029903993" evidence="3">
    <location>
        <begin position="21"/>
        <end position="112"/>
    </location>
</feature>
<keyword evidence="3" id="KW-0732">Signal</keyword>
<protein>
    <submittedName>
        <fullName evidence="4">Uncharacterized protein</fullName>
    </submittedName>
</protein>
<gene>
    <name evidence="4" type="ORF">Acr_00g0104070</name>
</gene>
<feature type="signal peptide" evidence="3">
    <location>
        <begin position="1"/>
        <end position="20"/>
    </location>
</feature>
<dbReference type="OrthoDB" id="47059at2759"/>
<dbReference type="GO" id="GO:0009505">
    <property type="term" value="C:plant-type cell wall"/>
    <property type="evidence" value="ECO:0007669"/>
    <property type="project" value="TreeGrafter"/>
</dbReference>
<dbReference type="Proteomes" id="UP000585474">
    <property type="component" value="Unassembled WGS sequence"/>
</dbReference>
<dbReference type="Gene3D" id="3.20.20.300">
    <property type="entry name" value="Glycoside hydrolase, family 3, N-terminal domain"/>
    <property type="match status" value="1"/>
</dbReference>
<keyword evidence="5" id="KW-1185">Reference proteome</keyword>
<dbReference type="PANTHER" id="PTHR42721:SF3">
    <property type="entry name" value="BETA-D-XYLOSIDASE 5-RELATED"/>
    <property type="match status" value="1"/>
</dbReference>
<dbReference type="GO" id="GO:0046556">
    <property type="term" value="F:alpha-L-arabinofuranosidase activity"/>
    <property type="evidence" value="ECO:0007669"/>
    <property type="project" value="TreeGrafter"/>
</dbReference>
<dbReference type="GO" id="GO:0045493">
    <property type="term" value="P:xylan catabolic process"/>
    <property type="evidence" value="ECO:0007669"/>
    <property type="project" value="InterPro"/>
</dbReference>